<feature type="compositionally biased region" description="Low complexity" evidence="1">
    <location>
        <begin position="81"/>
        <end position="97"/>
    </location>
</feature>
<protein>
    <submittedName>
        <fullName evidence="2">Uncharacterized protein</fullName>
    </submittedName>
</protein>
<dbReference type="EMBL" id="HBEF01005237">
    <property type="protein sequence ID" value="CAD8331133.1"/>
    <property type="molecule type" value="Transcribed_RNA"/>
</dbReference>
<feature type="region of interest" description="Disordered" evidence="1">
    <location>
        <begin position="1"/>
        <end position="97"/>
    </location>
</feature>
<organism evidence="2">
    <name type="scientific">Craspedostauros australis</name>
    <dbReference type="NCBI Taxonomy" id="1486917"/>
    <lineage>
        <taxon>Eukaryota</taxon>
        <taxon>Sar</taxon>
        <taxon>Stramenopiles</taxon>
        <taxon>Ochrophyta</taxon>
        <taxon>Bacillariophyta</taxon>
        <taxon>Bacillariophyceae</taxon>
        <taxon>Bacillariophycidae</taxon>
        <taxon>Naviculales</taxon>
        <taxon>Naviculaceae</taxon>
        <taxon>Craspedostauros</taxon>
    </lineage>
</organism>
<dbReference type="AlphaFoldDB" id="A0A7R9WQY2"/>
<reference evidence="2" key="1">
    <citation type="submission" date="2021-01" db="EMBL/GenBank/DDBJ databases">
        <authorList>
            <person name="Corre E."/>
            <person name="Pelletier E."/>
            <person name="Niang G."/>
            <person name="Scheremetjew M."/>
            <person name="Finn R."/>
            <person name="Kale V."/>
            <person name="Holt S."/>
            <person name="Cochrane G."/>
            <person name="Meng A."/>
            <person name="Brown T."/>
            <person name="Cohen L."/>
        </authorList>
    </citation>
    <scope>NUCLEOTIDE SEQUENCE</scope>
    <source>
        <strain evidence="2">CCMP3328</strain>
    </source>
</reference>
<evidence type="ECO:0000256" key="1">
    <source>
        <dbReference type="SAM" id="MobiDB-lite"/>
    </source>
</evidence>
<sequence length="275" mass="30272">MDRKGPSMTIPHRIVSMSSLPPPPPPPPPAMPVLPMATSLPPPPLPAAATSNRTSASTSAAEEQDYEYVQPMQVASPSSPPRSISQSNPPASSVANSTLTSSSMVSFDDLFSVDTSSECSTAITSHQFSVKSQLSSPKRIVTVSPTPSMHQVNRCPARHQASPMQQGYADSPTHAPMVGNNLVTPDYDRANHQQQRHHQQDWQAWPTPNKASRPNNFHNLTQYWKEQERLRLQRQQERLQARQLSHVVVHSSDNPAPVSPRQQIRHTNHADGLTC</sequence>
<feature type="compositionally biased region" description="Pro residues" evidence="1">
    <location>
        <begin position="20"/>
        <end position="32"/>
    </location>
</feature>
<name>A0A7R9WQY2_9STRA</name>
<feature type="compositionally biased region" description="Low complexity" evidence="1">
    <location>
        <begin position="47"/>
        <end position="61"/>
    </location>
</feature>
<evidence type="ECO:0000313" key="2">
    <source>
        <dbReference type="EMBL" id="CAD8331133.1"/>
    </source>
</evidence>
<accession>A0A7R9WQY2</accession>
<gene>
    <name evidence="2" type="ORF">CAUS1442_LOCUS3232</name>
</gene>
<proteinExistence type="predicted"/>
<feature type="region of interest" description="Disordered" evidence="1">
    <location>
        <begin position="251"/>
        <end position="275"/>
    </location>
</feature>